<protein>
    <submittedName>
        <fullName evidence="2">GNAT family N-acetyltransferase</fullName>
    </submittedName>
</protein>
<dbReference type="EMBL" id="JAKIKS010000038">
    <property type="protein sequence ID" value="MCL1125039.1"/>
    <property type="molecule type" value="Genomic_DNA"/>
</dbReference>
<dbReference type="SUPFAM" id="SSF55729">
    <property type="entry name" value="Acyl-CoA N-acyltransferases (Nat)"/>
    <property type="match status" value="1"/>
</dbReference>
<evidence type="ECO:0000313" key="3">
    <source>
        <dbReference type="Proteomes" id="UP001203423"/>
    </source>
</evidence>
<gene>
    <name evidence="2" type="ORF">L2764_11270</name>
</gene>
<comment type="caution">
    <text evidence="2">The sequence shown here is derived from an EMBL/GenBank/DDBJ whole genome shotgun (WGS) entry which is preliminary data.</text>
</comment>
<evidence type="ECO:0000259" key="1">
    <source>
        <dbReference type="Pfam" id="PF13302"/>
    </source>
</evidence>
<name>A0ABT0LBJ3_9GAMM</name>
<evidence type="ECO:0000313" key="2">
    <source>
        <dbReference type="EMBL" id="MCL1125039.1"/>
    </source>
</evidence>
<organism evidence="2 3">
    <name type="scientific">Shewanella surugensis</name>
    <dbReference type="NCBI Taxonomy" id="212020"/>
    <lineage>
        <taxon>Bacteria</taxon>
        <taxon>Pseudomonadati</taxon>
        <taxon>Pseudomonadota</taxon>
        <taxon>Gammaproteobacteria</taxon>
        <taxon>Alteromonadales</taxon>
        <taxon>Shewanellaceae</taxon>
        <taxon>Shewanella</taxon>
    </lineage>
</organism>
<accession>A0ABT0LBJ3</accession>
<proteinExistence type="predicted"/>
<dbReference type="Pfam" id="PF13302">
    <property type="entry name" value="Acetyltransf_3"/>
    <property type="match status" value="1"/>
</dbReference>
<dbReference type="InterPro" id="IPR000182">
    <property type="entry name" value="GNAT_dom"/>
</dbReference>
<dbReference type="InterPro" id="IPR016181">
    <property type="entry name" value="Acyl_CoA_acyltransferase"/>
</dbReference>
<dbReference type="Gene3D" id="3.40.630.30">
    <property type="match status" value="1"/>
</dbReference>
<feature type="domain" description="N-acetyltransferase" evidence="1">
    <location>
        <begin position="2"/>
        <end position="96"/>
    </location>
</feature>
<dbReference type="Proteomes" id="UP001203423">
    <property type="component" value="Unassembled WGS sequence"/>
</dbReference>
<sequence>MRLRLDETILDDSDNIFALFSDPKVTQFYDLGAFDSLAAVRDFIHHDIWKQHNKQMLRWAIRGKVSLDYLGGCGVNHFEHDKHVAVIGYELCQAAWATPQKP</sequence>
<reference evidence="2 3" key="1">
    <citation type="submission" date="2022-01" db="EMBL/GenBank/DDBJ databases">
        <title>Whole genome-based taxonomy of the Shewanellaceae.</title>
        <authorList>
            <person name="Martin-Rodriguez A.J."/>
        </authorList>
    </citation>
    <scope>NUCLEOTIDE SEQUENCE [LARGE SCALE GENOMIC DNA]</scope>
    <source>
        <strain evidence="2 3">DSM 17177</strain>
    </source>
</reference>
<keyword evidence="3" id="KW-1185">Reference proteome</keyword>